<proteinExistence type="predicted"/>
<evidence type="ECO:0000313" key="2">
    <source>
        <dbReference type="EMBL" id="KAK3876414.1"/>
    </source>
</evidence>
<reference evidence="2" key="1">
    <citation type="submission" date="2023-10" db="EMBL/GenBank/DDBJ databases">
        <title>Genome assemblies of two species of porcelain crab, Petrolisthes cinctipes and Petrolisthes manimaculis (Anomura: Porcellanidae).</title>
        <authorList>
            <person name="Angst P."/>
        </authorList>
    </citation>
    <scope>NUCLEOTIDE SEQUENCE</scope>
    <source>
        <strain evidence="2">PB745_01</strain>
        <tissue evidence="2">Gill</tissue>
    </source>
</reference>
<feature type="region of interest" description="Disordered" evidence="1">
    <location>
        <begin position="1"/>
        <end position="28"/>
    </location>
</feature>
<keyword evidence="3" id="KW-1185">Reference proteome</keyword>
<organism evidence="2 3">
    <name type="scientific">Petrolisthes cinctipes</name>
    <name type="common">Flat porcelain crab</name>
    <dbReference type="NCBI Taxonomy" id="88211"/>
    <lineage>
        <taxon>Eukaryota</taxon>
        <taxon>Metazoa</taxon>
        <taxon>Ecdysozoa</taxon>
        <taxon>Arthropoda</taxon>
        <taxon>Crustacea</taxon>
        <taxon>Multicrustacea</taxon>
        <taxon>Malacostraca</taxon>
        <taxon>Eumalacostraca</taxon>
        <taxon>Eucarida</taxon>
        <taxon>Decapoda</taxon>
        <taxon>Pleocyemata</taxon>
        <taxon>Anomura</taxon>
        <taxon>Galatheoidea</taxon>
        <taxon>Porcellanidae</taxon>
        <taxon>Petrolisthes</taxon>
    </lineage>
</organism>
<sequence>MFVSPKITLADRPPPPTTTTTNSPTRPPLHLVVHAPHLPLDPNTASPPLYLPVHPPPPHNIPLYPNTASPPLYLPVHPPPPHNIPLYPNTASPPLYLPVHPPPPHHLLLYPNTASPPLFLPVLPPPPHHLPLYPTTDVEWPSGEDCCGWTTGGDAGNATTALRTRLTALTPTPPRPLTQGMCTGTYKRTGKTDETFIQNCSLDSHSLLTAPSLTPPLPFCSPTVSCQYHSFGRQYAASPRHNITIITHINTTFPLAQVVSHLYHPVSSHQHNYTIQE</sequence>
<feature type="compositionally biased region" description="Low complexity" evidence="1">
    <location>
        <begin position="18"/>
        <end position="28"/>
    </location>
</feature>
<protein>
    <submittedName>
        <fullName evidence="2">Uncharacterized protein</fullName>
    </submittedName>
</protein>
<dbReference type="AlphaFoldDB" id="A0AAE1KL85"/>
<name>A0AAE1KL85_PETCI</name>
<evidence type="ECO:0000313" key="3">
    <source>
        <dbReference type="Proteomes" id="UP001286313"/>
    </source>
</evidence>
<gene>
    <name evidence="2" type="ORF">Pcinc_018799</name>
</gene>
<evidence type="ECO:0000256" key="1">
    <source>
        <dbReference type="SAM" id="MobiDB-lite"/>
    </source>
</evidence>
<accession>A0AAE1KL85</accession>
<comment type="caution">
    <text evidence="2">The sequence shown here is derived from an EMBL/GenBank/DDBJ whole genome shotgun (WGS) entry which is preliminary data.</text>
</comment>
<dbReference type="EMBL" id="JAWQEG010001824">
    <property type="protein sequence ID" value="KAK3876414.1"/>
    <property type="molecule type" value="Genomic_DNA"/>
</dbReference>
<dbReference type="Proteomes" id="UP001286313">
    <property type="component" value="Unassembled WGS sequence"/>
</dbReference>